<dbReference type="AlphaFoldDB" id="A0A835BJ08"/>
<evidence type="ECO:0000259" key="1">
    <source>
        <dbReference type="Pfam" id="PF13456"/>
    </source>
</evidence>
<accession>A0A835BJ08</accession>
<proteinExistence type="predicted"/>
<dbReference type="PANTHER" id="PTHR47074:SF11">
    <property type="entry name" value="REVERSE TRANSCRIPTASE-LIKE PROTEIN"/>
    <property type="match status" value="1"/>
</dbReference>
<dbReference type="EMBL" id="JACEFO010001926">
    <property type="protein sequence ID" value="KAF8692974.1"/>
    <property type="molecule type" value="Genomic_DNA"/>
</dbReference>
<dbReference type="Gene3D" id="3.30.420.10">
    <property type="entry name" value="Ribonuclease H-like superfamily/Ribonuclease H"/>
    <property type="match status" value="1"/>
</dbReference>
<evidence type="ECO:0000313" key="2">
    <source>
        <dbReference type="EMBL" id="KAF8692974.1"/>
    </source>
</evidence>
<dbReference type="Pfam" id="PF13456">
    <property type="entry name" value="RVT_3"/>
    <property type="match status" value="1"/>
</dbReference>
<keyword evidence="3" id="KW-1185">Reference proteome</keyword>
<dbReference type="InterPro" id="IPR052929">
    <property type="entry name" value="RNase_H-like_EbsB-rel"/>
</dbReference>
<dbReference type="GO" id="GO:0003676">
    <property type="term" value="F:nucleic acid binding"/>
    <property type="evidence" value="ECO:0007669"/>
    <property type="project" value="InterPro"/>
</dbReference>
<dbReference type="GO" id="GO:0004523">
    <property type="term" value="F:RNA-DNA hybrid ribonuclease activity"/>
    <property type="evidence" value="ECO:0007669"/>
    <property type="project" value="InterPro"/>
</dbReference>
<sequence>MDVDTLCPMCRQLDEDGGHLFFKCKAVKHVWRLLELEQLRCTLISLGTGADVAAWRLPDIDVLKINFDGAFIKETRKGAWGFIIRDHHGTGVAAGTGALINLYDALHAEVHACLEVLRQASAMGISRIVLETDSLNLQTALTSEAFDRSPGGWLFREARHLLLLGFDVQTICHCHRLCNGVAHELAHSSVSRDPDEPIVWLDPLPSFVQELLIRHDAGSMI</sequence>
<dbReference type="PANTHER" id="PTHR47074">
    <property type="entry name" value="BNAC02G40300D PROTEIN"/>
    <property type="match status" value="1"/>
</dbReference>
<dbReference type="InterPro" id="IPR012337">
    <property type="entry name" value="RNaseH-like_sf"/>
</dbReference>
<dbReference type="Proteomes" id="UP000636709">
    <property type="component" value="Unassembled WGS sequence"/>
</dbReference>
<dbReference type="CDD" id="cd06222">
    <property type="entry name" value="RNase_H_like"/>
    <property type="match status" value="1"/>
</dbReference>
<gene>
    <name evidence="2" type="ORF">HU200_039339</name>
</gene>
<comment type="caution">
    <text evidence="2">The sequence shown here is derived from an EMBL/GenBank/DDBJ whole genome shotgun (WGS) entry which is preliminary data.</text>
</comment>
<protein>
    <recommendedName>
        <fullName evidence="1">RNase H type-1 domain-containing protein</fullName>
    </recommendedName>
</protein>
<evidence type="ECO:0000313" key="3">
    <source>
        <dbReference type="Proteomes" id="UP000636709"/>
    </source>
</evidence>
<organism evidence="2 3">
    <name type="scientific">Digitaria exilis</name>
    <dbReference type="NCBI Taxonomy" id="1010633"/>
    <lineage>
        <taxon>Eukaryota</taxon>
        <taxon>Viridiplantae</taxon>
        <taxon>Streptophyta</taxon>
        <taxon>Embryophyta</taxon>
        <taxon>Tracheophyta</taxon>
        <taxon>Spermatophyta</taxon>
        <taxon>Magnoliopsida</taxon>
        <taxon>Liliopsida</taxon>
        <taxon>Poales</taxon>
        <taxon>Poaceae</taxon>
        <taxon>PACMAD clade</taxon>
        <taxon>Panicoideae</taxon>
        <taxon>Panicodae</taxon>
        <taxon>Paniceae</taxon>
        <taxon>Anthephorinae</taxon>
        <taxon>Digitaria</taxon>
    </lineage>
</organism>
<reference evidence="2" key="1">
    <citation type="submission" date="2020-07" db="EMBL/GenBank/DDBJ databases">
        <title>Genome sequence and genetic diversity analysis of an under-domesticated orphan crop, white fonio (Digitaria exilis).</title>
        <authorList>
            <person name="Bennetzen J.L."/>
            <person name="Chen S."/>
            <person name="Ma X."/>
            <person name="Wang X."/>
            <person name="Yssel A.E.J."/>
            <person name="Chaluvadi S.R."/>
            <person name="Johnson M."/>
            <person name="Gangashetty P."/>
            <person name="Hamidou F."/>
            <person name="Sanogo M.D."/>
            <person name="Zwaenepoel A."/>
            <person name="Wallace J."/>
            <person name="Van De Peer Y."/>
            <person name="Van Deynze A."/>
        </authorList>
    </citation>
    <scope>NUCLEOTIDE SEQUENCE</scope>
    <source>
        <tissue evidence="2">Leaves</tissue>
    </source>
</reference>
<dbReference type="InterPro" id="IPR002156">
    <property type="entry name" value="RNaseH_domain"/>
</dbReference>
<dbReference type="SUPFAM" id="SSF53098">
    <property type="entry name" value="Ribonuclease H-like"/>
    <property type="match status" value="1"/>
</dbReference>
<dbReference type="InterPro" id="IPR044730">
    <property type="entry name" value="RNase_H-like_dom_plant"/>
</dbReference>
<feature type="domain" description="RNase H type-1" evidence="1">
    <location>
        <begin position="66"/>
        <end position="188"/>
    </location>
</feature>
<dbReference type="InterPro" id="IPR036397">
    <property type="entry name" value="RNaseH_sf"/>
</dbReference>
<name>A0A835BJ08_9POAL</name>
<dbReference type="OrthoDB" id="690395at2759"/>